<dbReference type="EMBL" id="VSFG01000001">
    <property type="protein sequence ID" value="TYB47920.1"/>
    <property type="molecule type" value="Genomic_DNA"/>
</dbReference>
<dbReference type="PANTHER" id="PTHR35801:SF1">
    <property type="entry name" value="PHOSPHOSERINE PHOSPHATASE RSBX"/>
    <property type="match status" value="1"/>
</dbReference>
<dbReference type="SMART" id="SM00331">
    <property type="entry name" value="PP2C_SIG"/>
    <property type="match status" value="1"/>
</dbReference>
<reference evidence="2 3" key="1">
    <citation type="submission" date="2019-08" db="EMBL/GenBank/DDBJ databases">
        <title>Actinomadura sp. nov. CYP1-5 isolated from mountain soil.</title>
        <authorList>
            <person name="Songsumanus A."/>
            <person name="Kuncharoen N."/>
            <person name="Kudo T."/>
            <person name="Yuki M."/>
            <person name="Igarashi Y."/>
            <person name="Tanasupawat S."/>
        </authorList>
    </citation>
    <scope>NUCLEOTIDE SEQUENCE [LARGE SCALE GENOMIC DNA]</scope>
    <source>
        <strain evidence="2 3">JCM 14158</strain>
    </source>
</reference>
<accession>A0A5D0NT98</accession>
<dbReference type="Gene3D" id="3.30.565.10">
    <property type="entry name" value="Histidine kinase-like ATPase, C-terminal domain"/>
    <property type="match status" value="1"/>
</dbReference>
<dbReference type="InterPro" id="IPR036457">
    <property type="entry name" value="PPM-type-like_dom_sf"/>
</dbReference>
<dbReference type="CDD" id="cd16934">
    <property type="entry name" value="HATPase_RsbT-like"/>
    <property type="match status" value="1"/>
</dbReference>
<keyword evidence="3" id="KW-1185">Reference proteome</keyword>
<dbReference type="Pfam" id="PF07228">
    <property type="entry name" value="SpoIIE"/>
    <property type="match status" value="1"/>
</dbReference>
<comment type="caution">
    <text evidence="2">The sequence shown here is derived from an EMBL/GenBank/DDBJ whole genome shotgun (WGS) entry which is preliminary data.</text>
</comment>
<organism evidence="2 3">
    <name type="scientific">Actinomadura chibensis</name>
    <dbReference type="NCBI Taxonomy" id="392828"/>
    <lineage>
        <taxon>Bacteria</taxon>
        <taxon>Bacillati</taxon>
        <taxon>Actinomycetota</taxon>
        <taxon>Actinomycetes</taxon>
        <taxon>Streptosporangiales</taxon>
        <taxon>Thermomonosporaceae</taxon>
        <taxon>Actinomadura</taxon>
    </lineage>
</organism>
<dbReference type="InterPro" id="IPR003594">
    <property type="entry name" value="HATPase_dom"/>
</dbReference>
<dbReference type="AlphaFoldDB" id="A0A5D0NT98"/>
<dbReference type="Pfam" id="PF13581">
    <property type="entry name" value="HATPase_c_2"/>
    <property type="match status" value="1"/>
</dbReference>
<sequence>MGPLTPTGWLGSPPAGDAVWARVEEPSSAAGMRRHAARLAGRLGFGADRLGQIQIAVTEAATNLAKHAVRGEMLVQVVRAGDDAALEILCLDRGPGMRDVPGSRLDGYSTAGTLGIGLGAIERLADHSGVHSLPRSGTVLFARFLRARGEEGAAMAPSRLPFAGLTRPIEGEEECGDAYVARVDGGTIYAMLCDGLGHGPMAARVAWEAVAAVREAALPAGPADLLERVHRRLAATRGGAVAVAAVDPGRGVVRFAGLGNVAGWIIGPDRRQGLVSVPGIAGAQARRLREQVYELPPGAAVVLHSDGLTGRWDVAGRPGLDRDPLLLAADLLREAGVRHDDRGVLAVTTAGWR</sequence>
<evidence type="ECO:0000259" key="1">
    <source>
        <dbReference type="SMART" id="SM00331"/>
    </source>
</evidence>
<dbReference type="Proteomes" id="UP000323380">
    <property type="component" value="Unassembled WGS sequence"/>
</dbReference>
<dbReference type="PANTHER" id="PTHR35801">
    <property type="entry name" value="PHOSPHOSERINE PHOSPHATASE RSBX"/>
    <property type="match status" value="1"/>
</dbReference>
<dbReference type="Gene3D" id="3.60.40.10">
    <property type="entry name" value="PPM-type phosphatase domain"/>
    <property type="match status" value="1"/>
</dbReference>
<proteinExistence type="predicted"/>
<dbReference type="SUPFAM" id="SSF81606">
    <property type="entry name" value="PP2C-like"/>
    <property type="match status" value="1"/>
</dbReference>
<dbReference type="InterPro" id="IPR039248">
    <property type="entry name" value="Ptase_RsbX"/>
</dbReference>
<gene>
    <name evidence="2" type="ORF">FXF69_01360</name>
</gene>
<feature type="domain" description="PPM-type phosphatase" evidence="1">
    <location>
        <begin position="159"/>
        <end position="349"/>
    </location>
</feature>
<protein>
    <submittedName>
        <fullName evidence="2">SpoIIE family protein phosphatase</fullName>
    </submittedName>
</protein>
<dbReference type="SUPFAM" id="SSF55874">
    <property type="entry name" value="ATPase domain of HSP90 chaperone/DNA topoisomerase II/histidine kinase"/>
    <property type="match status" value="1"/>
</dbReference>
<dbReference type="RefSeq" id="WP_083981654.1">
    <property type="nucleotide sequence ID" value="NZ_VSFG01000001.1"/>
</dbReference>
<dbReference type="InterPro" id="IPR001932">
    <property type="entry name" value="PPM-type_phosphatase-like_dom"/>
</dbReference>
<name>A0A5D0NT98_9ACTN</name>
<dbReference type="STRING" id="1220554.GCA_001552135_07914"/>
<evidence type="ECO:0000313" key="3">
    <source>
        <dbReference type="Proteomes" id="UP000323380"/>
    </source>
</evidence>
<dbReference type="InterPro" id="IPR036890">
    <property type="entry name" value="HATPase_C_sf"/>
</dbReference>
<evidence type="ECO:0000313" key="2">
    <source>
        <dbReference type="EMBL" id="TYB47920.1"/>
    </source>
</evidence>